<reference evidence="7 8" key="1">
    <citation type="submission" date="2018-07" db="EMBL/GenBank/DDBJ databases">
        <title>Draft Genome Assemblies for Five Robust Yarrowia lipolytica Strains Exhibiting High Lipid Production and Pentose Sugar Utilization and Sugar Alcohol Secretion from Undetoxified Lignocellulosic Biomass Hydrolysates.</title>
        <authorList>
            <consortium name="DOE Joint Genome Institute"/>
            <person name="Walker C."/>
            <person name="Ryu S."/>
            <person name="Na H."/>
            <person name="Zane M."/>
            <person name="LaButti K."/>
            <person name="Lipzen A."/>
            <person name="Haridas S."/>
            <person name="Barry K."/>
            <person name="Grigoriev I.V."/>
            <person name="Quarterman J."/>
            <person name="Slininger P."/>
            <person name="Dien B."/>
            <person name="Trinh C.T."/>
        </authorList>
    </citation>
    <scope>NUCLEOTIDE SEQUENCE [LARGE SCALE GENOMIC DNA]</scope>
    <source>
        <strain evidence="7 8">YB392</strain>
    </source>
</reference>
<comment type="function">
    <text evidence="5">Subunit of the V1 complex of vacuolar(H+)-ATPase (V-ATPase), a multisubunit enzyme composed of a peripheral complex (V1) that hydrolyzes ATP and a membrane integral complex (V0) that translocates protons. V-ATPase is responsible for acidifying and maintaining the pH of intracellular compartments.</text>
</comment>
<evidence type="ECO:0000256" key="5">
    <source>
        <dbReference type="PIRNR" id="PIRNR032184"/>
    </source>
</evidence>
<evidence type="ECO:0000256" key="3">
    <source>
        <dbReference type="ARBA" id="ARBA00022781"/>
    </source>
</evidence>
<keyword evidence="2 5" id="KW-0813">Transport</keyword>
<feature type="domain" description="ATPase V1 complex subunit H C-terminal" evidence="6">
    <location>
        <begin position="328"/>
        <end position="441"/>
    </location>
</feature>
<dbReference type="Proteomes" id="UP000256601">
    <property type="component" value="Unassembled WGS sequence"/>
</dbReference>
<dbReference type="PIRSF" id="PIRSF032184">
    <property type="entry name" value="ATPase_V1_H"/>
    <property type="match status" value="1"/>
</dbReference>
<sequence>MVSVQSIAFNSSYLDEIQTAIRSRPIPWDGYVRANLLTPDEAALIKTIEKQSPEARKETVKKDLTHYATSFVSLLRKIPREDVAKYILSFVASLVQELPEFAQAMLELSKLDSDSPFGPLLKLLESEDEQIQLLAVKSIVVLLADSKTVDLTTEKYAAQYLQFVGLLIGSSASVQVQDVGTVSLAVLLSNRSYRPLFWKFNSELVPKLLDIIKADKGGLHLQYYTLLVIWLESFDNKAAHQLVSSFSELIPTLLQAARTSVKEKITRLCVAIIVNVLKAAPKDTVASLLLNQGQAVFKNFSDRKWTDEELIEDIEVVYTQLNEEVARMTTFDRYYAEIKSGKLSWTPAHKSEFFWQENVGQFKDDDWKVLKMLAGIVKSATDPTVQAVACSDVANVCKLLPDAIQVLQDDGAKLKIMELMSSDNSEVRFEALKATQVFVAHKAIPRDYGTDSYRVNSNVTIVGGYRTFQPSSCVIA</sequence>
<accession>A0A371CAK4</accession>
<dbReference type="Gene3D" id="1.25.10.10">
    <property type="entry name" value="Leucine-rich Repeat Variant"/>
    <property type="match status" value="1"/>
</dbReference>
<dbReference type="GO" id="GO:0046961">
    <property type="term" value="F:proton-transporting ATPase activity, rotational mechanism"/>
    <property type="evidence" value="ECO:0007669"/>
    <property type="project" value="UniProtKB-UniRule"/>
</dbReference>
<proteinExistence type="inferred from homology"/>
<dbReference type="InterPro" id="IPR011989">
    <property type="entry name" value="ARM-like"/>
</dbReference>
<dbReference type="InterPro" id="IPR038497">
    <property type="entry name" value="ATPase_V1-cplx_hsu_C_sf"/>
</dbReference>
<name>A0A371CAK4_YARLL</name>
<dbReference type="InterPro" id="IPR004908">
    <property type="entry name" value="ATPase_V1-cplx_hsu"/>
</dbReference>
<dbReference type="PANTHER" id="PTHR10698:SF0">
    <property type="entry name" value="V-TYPE PROTON ATPASE SUBUNIT H"/>
    <property type="match status" value="1"/>
</dbReference>
<dbReference type="GO" id="GO:0000329">
    <property type="term" value="C:fungal-type vacuole membrane"/>
    <property type="evidence" value="ECO:0007669"/>
    <property type="project" value="TreeGrafter"/>
</dbReference>
<dbReference type="InterPro" id="IPR011987">
    <property type="entry name" value="ATPase_V1-cplx_hsu_C"/>
</dbReference>
<dbReference type="Pfam" id="PF03224">
    <property type="entry name" value="V-ATPase_H_N"/>
    <property type="match status" value="1"/>
</dbReference>
<dbReference type="Gene3D" id="1.25.40.150">
    <property type="entry name" value="V-type ATPase, subunit H, C-terminal domain"/>
    <property type="match status" value="1"/>
</dbReference>
<dbReference type="Pfam" id="PF11698">
    <property type="entry name" value="V-ATPase_H_C"/>
    <property type="match status" value="1"/>
</dbReference>
<dbReference type="AlphaFoldDB" id="A0A371CAK4"/>
<evidence type="ECO:0000256" key="4">
    <source>
        <dbReference type="ARBA" id="ARBA00023065"/>
    </source>
</evidence>
<dbReference type="PANTHER" id="PTHR10698">
    <property type="entry name" value="V-TYPE PROTON ATPASE SUBUNIT H"/>
    <property type="match status" value="1"/>
</dbReference>
<keyword evidence="4 5" id="KW-0406">Ion transport</keyword>
<evidence type="ECO:0000256" key="2">
    <source>
        <dbReference type="ARBA" id="ARBA00022448"/>
    </source>
</evidence>
<evidence type="ECO:0000313" key="8">
    <source>
        <dbReference type="Proteomes" id="UP000256601"/>
    </source>
</evidence>
<evidence type="ECO:0000259" key="6">
    <source>
        <dbReference type="Pfam" id="PF11698"/>
    </source>
</evidence>
<dbReference type="InterPro" id="IPR016024">
    <property type="entry name" value="ARM-type_fold"/>
</dbReference>
<dbReference type="GO" id="GO:0000221">
    <property type="term" value="C:vacuolar proton-transporting V-type ATPase, V1 domain"/>
    <property type="evidence" value="ECO:0007669"/>
    <property type="project" value="UniProtKB-UniRule"/>
</dbReference>
<protein>
    <recommendedName>
        <fullName evidence="5">V-type proton ATPase subunit H</fullName>
    </recommendedName>
</protein>
<organism evidence="7 8">
    <name type="scientific">Yarrowia lipolytica</name>
    <name type="common">Candida lipolytica</name>
    <dbReference type="NCBI Taxonomy" id="4952"/>
    <lineage>
        <taxon>Eukaryota</taxon>
        <taxon>Fungi</taxon>
        <taxon>Dikarya</taxon>
        <taxon>Ascomycota</taxon>
        <taxon>Saccharomycotina</taxon>
        <taxon>Dipodascomycetes</taxon>
        <taxon>Dipodascales</taxon>
        <taxon>Dipodascales incertae sedis</taxon>
        <taxon>Yarrowia</taxon>
    </lineage>
</organism>
<gene>
    <name evidence="7" type="ORF">B0I71DRAFT_173494</name>
</gene>
<evidence type="ECO:0000256" key="1">
    <source>
        <dbReference type="ARBA" id="ARBA00008613"/>
    </source>
</evidence>
<evidence type="ECO:0000313" key="7">
    <source>
        <dbReference type="EMBL" id="RDW27339.1"/>
    </source>
</evidence>
<dbReference type="EMBL" id="KZ858964">
    <property type="protein sequence ID" value="RDW27339.1"/>
    <property type="molecule type" value="Genomic_DNA"/>
</dbReference>
<dbReference type="VEuPathDB" id="FungiDB:YALI1_E10492g"/>
<dbReference type="SUPFAM" id="SSF48371">
    <property type="entry name" value="ARM repeat"/>
    <property type="match status" value="1"/>
</dbReference>
<comment type="similarity">
    <text evidence="1 5">Belongs to the V-ATPase H subunit family.</text>
</comment>
<keyword evidence="3 5" id="KW-0375">Hydrogen ion transport</keyword>
<comment type="subunit">
    <text evidence="5">V-ATPase is a heteromultimeric enzyme made up of two complexes: the ATP-hydrolytic V1 complex and the proton translocation V0 complex.</text>
</comment>
<dbReference type="VEuPathDB" id="FungiDB:YALI0_E08617g"/>